<protein>
    <submittedName>
        <fullName evidence="1">Uncharacterized protein</fullName>
    </submittedName>
</protein>
<sequence length="84" mass="9701">MCRKHSSSCTQEMSTFSLPASYNILFRPQYGLDEIHEDLEIFIGFEKSLMEMFISHSVDRPGFQANDVPINIFILSIMLPIPFQ</sequence>
<comment type="caution">
    <text evidence="1">The sequence shown here is derived from an EMBL/GenBank/DDBJ whole genome shotgun (WGS) entry which is preliminary data.</text>
</comment>
<accession>A0AAN9FBQ5</accession>
<dbReference type="Proteomes" id="UP001359559">
    <property type="component" value="Unassembled WGS sequence"/>
</dbReference>
<gene>
    <name evidence="1" type="ORF">RJT34_26869</name>
</gene>
<proteinExistence type="predicted"/>
<evidence type="ECO:0000313" key="2">
    <source>
        <dbReference type="Proteomes" id="UP001359559"/>
    </source>
</evidence>
<name>A0AAN9FBQ5_CLITE</name>
<dbReference type="AlphaFoldDB" id="A0AAN9FBQ5"/>
<dbReference type="EMBL" id="JAYKXN010000007">
    <property type="protein sequence ID" value="KAK7271186.1"/>
    <property type="molecule type" value="Genomic_DNA"/>
</dbReference>
<evidence type="ECO:0000313" key="1">
    <source>
        <dbReference type="EMBL" id="KAK7271186.1"/>
    </source>
</evidence>
<reference evidence="1 2" key="1">
    <citation type="submission" date="2024-01" db="EMBL/GenBank/DDBJ databases">
        <title>The genomes of 5 underutilized Papilionoideae crops provide insights into root nodulation and disease resistance.</title>
        <authorList>
            <person name="Yuan L."/>
        </authorList>
    </citation>
    <scope>NUCLEOTIDE SEQUENCE [LARGE SCALE GENOMIC DNA]</scope>
    <source>
        <strain evidence="1">LY-2023</strain>
        <tissue evidence="1">Leaf</tissue>
    </source>
</reference>
<keyword evidence="2" id="KW-1185">Reference proteome</keyword>
<organism evidence="1 2">
    <name type="scientific">Clitoria ternatea</name>
    <name type="common">Butterfly pea</name>
    <dbReference type="NCBI Taxonomy" id="43366"/>
    <lineage>
        <taxon>Eukaryota</taxon>
        <taxon>Viridiplantae</taxon>
        <taxon>Streptophyta</taxon>
        <taxon>Embryophyta</taxon>
        <taxon>Tracheophyta</taxon>
        <taxon>Spermatophyta</taxon>
        <taxon>Magnoliopsida</taxon>
        <taxon>eudicotyledons</taxon>
        <taxon>Gunneridae</taxon>
        <taxon>Pentapetalae</taxon>
        <taxon>rosids</taxon>
        <taxon>fabids</taxon>
        <taxon>Fabales</taxon>
        <taxon>Fabaceae</taxon>
        <taxon>Papilionoideae</taxon>
        <taxon>50 kb inversion clade</taxon>
        <taxon>NPAAA clade</taxon>
        <taxon>indigoferoid/millettioid clade</taxon>
        <taxon>Phaseoleae</taxon>
        <taxon>Clitoria</taxon>
    </lineage>
</organism>